<dbReference type="CDD" id="cd13665">
    <property type="entry name" value="PBP2_TRAP_Dctp3_4"/>
    <property type="match status" value="1"/>
</dbReference>
<evidence type="ECO:0000256" key="1">
    <source>
        <dbReference type="ARBA" id="ARBA00022729"/>
    </source>
</evidence>
<gene>
    <name evidence="3" type="ORF">FAK_03150</name>
</gene>
<dbReference type="Proteomes" id="UP001366166">
    <property type="component" value="Chromosome"/>
</dbReference>
<evidence type="ECO:0000256" key="2">
    <source>
        <dbReference type="SAM" id="SignalP"/>
    </source>
</evidence>
<dbReference type="InterPro" id="IPR018389">
    <property type="entry name" value="DctP_fam"/>
</dbReference>
<keyword evidence="1 2" id="KW-0732">Signal</keyword>
<evidence type="ECO:0000313" key="3">
    <source>
        <dbReference type="EMBL" id="BEQ13249.1"/>
    </source>
</evidence>
<proteinExistence type="predicted"/>
<dbReference type="InterPro" id="IPR038404">
    <property type="entry name" value="TRAP_DctP_sf"/>
</dbReference>
<dbReference type="EMBL" id="AP028679">
    <property type="protein sequence ID" value="BEQ13249.1"/>
    <property type="molecule type" value="Genomic_DNA"/>
</dbReference>
<dbReference type="RefSeq" id="WP_338604749.1">
    <property type="nucleotide sequence ID" value="NZ_AP028679.1"/>
</dbReference>
<feature type="chain" id="PRO_5043840758" evidence="2">
    <location>
        <begin position="26"/>
        <end position="339"/>
    </location>
</feature>
<dbReference type="Gene3D" id="3.40.190.170">
    <property type="entry name" value="Bacterial extracellular solute-binding protein, family 7"/>
    <property type="match status" value="1"/>
</dbReference>
<reference evidence="4" key="1">
    <citation type="journal article" date="2023" name="Arch. Microbiol.">
        <title>Desulfoferula mesophilus gen. nov. sp. nov., a mesophilic sulfate-reducing bacterium isolated from a brackish lake sediment.</title>
        <authorList>
            <person name="Watanabe T."/>
            <person name="Yabe T."/>
            <person name="Tsuji J.M."/>
            <person name="Fukui M."/>
        </authorList>
    </citation>
    <scope>NUCLEOTIDE SEQUENCE [LARGE SCALE GENOMIC DNA]</scope>
    <source>
        <strain evidence="4">12FAK</strain>
    </source>
</reference>
<dbReference type="PANTHER" id="PTHR33376:SF15">
    <property type="entry name" value="BLL6794 PROTEIN"/>
    <property type="match status" value="1"/>
</dbReference>
<feature type="signal peptide" evidence="2">
    <location>
        <begin position="1"/>
        <end position="25"/>
    </location>
</feature>
<dbReference type="Pfam" id="PF03480">
    <property type="entry name" value="DctP"/>
    <property type="match status" value="1"/>
</dbReference>
<organism evidence="3 4">
    <name type="scientific">Desulfoferula mesophila</name>
    <dbReference type="NCBI Taxonomy" id="3058419"/>
    <lineage>
        <taxon>Bacteria</taxon>
        <taxon>Pseudomonadati</taxon>
        <taxon>Thermodesulfobacteriota</taxon>
        <taxon>Desulfarculia</taxon>
        <taxon>Desulfarculales</taxon>
        <taxon>Desulfarculaceae</taxon>
        <taxon>Desulfoferula</taxon>
    </lineage>
</organism>
<dbReference type="NCBIfam" id="NF037995">
    <property type="entry name" value="TRAP_S1"/>
    <property type="match status" value="1"/>
</dbReference>
<dbReference type="PANTHER" id="PTHR33376">
    <property type="match status" value="1"/>
</dbReference>
<accession>A0AAU9EFB4</accession>
<sequence length="339" mass="37126">MLRRCLLVVLSLLLALSASAPAALAGTSLTYSNFFPPTHAQSQLAQAWCDEVKKRTNGQVSVQYFPGQTLTPARQAYDGVVNGLSDLAMGCFAYTRGRFPAMEALDLPLGYKSGVQATQTANLFYDRIKPKELDQVVVMYVHAHGPGLLFTRDKAVRTLDDVKGLKIRSHGTSAKLVKALGGVPVTLPMPDTYQSLAKGIVDGSFYPVESNLGWKLAETVKYGTWSLSVAYTTSFFVVMNKARWNALPDKVKNTIRQINREWAAKTGQAWDQADQKGLEFFLAQPGREVIKLSPAESERWRQAAQPVIAEYEKSATERGLDGKAVVKAAQEALAQAPVK</sequence>
<dbReference type="AlphaFoldDB" id="A0AAU9EFB4"/>
<name>A0AAU9EFB4_9BACT</name>
<dbReference type="KEGG" id="dmp:FAK_03150"/>
<keyword evidence="4" id="KW-1185">Reference proteome</keyword>
<protein>
    <submittedName>
        <fullName evidence="3">C4-dicarboxylate ABC transporter substrate-binding protein</fullName>
    </submittedName>
</protein>
<evidence type="ECO:0000313" key="4">
    <source>
        <dbReference type="Proteomes" id="UP001366166"/>
    </source>
</evidence>
<dbReference type="GO" id="GO:0055085">
    <property type="term" value="P:transmembrane transport"/>
    <property type="evidence" value="ECO:0007669"/>
    <property type="project" value="InterPro"/>
</dbReference>